<keyword evidence="1" id="KW-0472">Membrane</keyword>
<name>A0ABW3NXR7_9SPHN</name>
<dbReference type="RefSeq" id="WP_380909919.1">
    <property type="nucleotide sequence ID" value="NZ_JBHTLS010000105.1"/>
</dbReference>
<evidence type="ECO:0000313" key="3">
    <source>
        <dbReference type="Proteomes" id="UP001597203"/>
    </source>
</evidence>
<keyword evidence="3" id="KW-1185">Reference proteome</keyword>
<proteinExistence type="predicted"/>
<comment type="caution">
    <text evidence="2">The sequence shown here is derived from an EMBL/GenBank/DDBJ whole genome shotgun (WGS) entry which is preliminary data.</text>
</comment>
<feature type="transmembrane region" description="Helical" evidence="1">
    <location>
        <begin position="82"/>
        <end position="100"/>
    </location>
</feature>
<evidence type="ECO:0000313" key="2">
    <source>
        <dbReference type="EMBL" id="MFD1104564.1"/>
    </source>
</evidence>
<protein>
    <recommendedName>
        <fullName evidence="4">DUF4175 domain-containing protein</fullName>
    </recommendedName>
</protein>
<sequence>MLDRIGTKRHKVQHLMFDAPPPDLTHPDLSTKAGRKAFRHEMRMVAVRPRRWGLWLLTAGFLVLLSPSAFGVHAIFGWSPSLIGIVLMLAALPLLIVGALRRRAYVRGRMRLKGE</sequence>
<dbReference type="Proteomes" id="UP001597203">
    <property type="component" value="Unassembled WGS sequence"/>
</dbReference>
<keyword evidence="1" id="KW-1133">Transmembrane helix</keyword>
<feature type="transmembrane region" description="Helical" evidence="1">
    <location>
        <begin position="52"/>
        <end position="76"/>
    </location>
</feature>
<reference evidence="3" key="1">
    <citation type="journal article" date="2019" name="Int. J. Syst. Evol. Microbiol.">
        <title>The Global Catalogue of Microorganisms (GCM) 10K type strain sequencing project: providing services to taxonomists for standard genome sequencing and annotation.</title>
        <authorList>
            <consortium name="The Broad Institute Genomics Platform"/>
            <consortium name="The Broad Institute Genome Sequencing Center for Infectious Disease"/>
            <person name="Wu L."/>
            <person name="Ma J."/>
        </authorList>
    </citation>
    <scope>NUCLEOTIDE SEQUENCE [LARGE SCALE GENOMIC DNA]</scope>
    <source>
        <strain evidence="3">CCUG 54329</strain>
    </source>
</reference>
<evidence type="ECO:0000256" key="1">
    <source>
        <dbReference type="SAM" id="Phobius"/>
    </source>
</evidence>
<dbReference type="EMBL" id="JBHTLS010000105">
    <property type="protein sequence ID" value="MFD1104564.1"/>
    <property type="molecule type" value="Genomic_DNA"/>
</dbReference>
<gene>
    <name evidence="2" type="ORF">ACFQ24_06715</name>
</gene>
<organism evidence="2 3">
    <name type="scientific">Sphingobium olei</name>
    <dbReference type="NCBI Taxonomy" id="420955"/>
    <lineage>
        <taxon>Bacteria</taxon>
        <taxon>Pseudomonadati</taxon>
        <taxon>Pseudomonadota</taxon>
        <taxon>Alphaproteobacteria</taxon>
        <taxon>Sphingomonadales</taxon>
        <taxon>Sphingomonadaceae</taxon>
        <taxon>Sphingobium</taxon>
    </lineage>
</organism>
<evidence type="ECO:0008006" key="4">
    <source>
        <dbReference type="Google" id="ProtNLM"/>
    </source>
</evidence>
<keyword evidence="1" id="KW-0812">Transmembrane</keyword>
<accession>A0ABW3NXR7</accession>